<dbReference type="EMBL" id="OV121139">
    <property type="protein sequence ID" value="CAH0561747.1"/>
    <property type="molecule type" value="Genomic_DNA"/>
</dbReference>
<protein>
    <submittedName>
        <fullName evidence="3">Uncharacterized protein</fullName>
    </submittedName>
</protein>
<dbReference type="AlphaFoldDB" id="A0A9P0BGR8"/>
<gene>
    <name evidence="3" type="ORF">MELIAE_LOCUS11084</name>
</gene>
<feature type="region of interest" description="Disordered" evidence="2">
    <location>
        <begin position="144"/>
        <end position="166"/>
    </location>
</feature>
<name>A0A9P0BGR8_BRAAE</name>
<organism evidence="3 4">
    <name type="scientific">Brassicogethes aeneus</name>
    <name type="common">Rape pollen beetle</name>
    <name type="synonym">Meligethes aeneus</name>
    <dbReference type="NCBI Taxonomy" id="1431903"/>
    <lineage>
        <taxon>Eukaryota</taxon>
        <taxon>Metazoa</taxon>
        <taxon>Ecdysozoa</taxon>
        <taxon>Arthropoda</taxon>
        <taxon>Hexapoda</taxon>
        <taxon>Insecta</taxon>
        <taxon>Pterygota</taxon>
        <taxon>Neoptera</taxon>
        <taxon>Endopterygota</taxon>
        <taxon>Coleoptera</taxon>
        <taxon>Polyphaga</taxon>
        <taxon>Cucujiformia</taxon>
        <taxon>Nitidulidae</taxon>
        <taxon>Meligethinae</taxon>
        <taxon>Brassicogethes</taxon>
    </lineage>
</organism>
<feature type="coiled-coil region" evidence="1">
    <location>
        <begin position="115"/>
        <end position="142"/>
    </location>
</feature>
<reference evidence="3" key="1">
    <citation type="submission" date="2021-12" db="EMBL/GenBank/DDBJ databases">
        <authorList>
            <person name="King R."/>
        </authorList>
    </citation>
    <scope>NUCLEOTIDE SEQUENCE</scope>
</reference>
<evidence type="ECO:0000313" key="4">
    <source>
        <dbReference type="Proteomes" id="UP001154078"/>
    </source>
</evidence>
<sequence length="411" mass="49058">MCRTRFQSKYRLHDEDAERARRYREKVKENPEKHQVYLRKGRERAKKSRKPIAELSTRKQRFRRKRWRLDQLKCRENKKIHRGQFEFLEEITPPGTPDPIDVNEKLKGARNPYKSRLLEEQLKKSKKAVEKYRKRYHRYKNLDTKNKKSAKQNTDPPNPFTKAMNDTQGYEVPDTVVKTLSSHLLTFCRHRPCWVVRQKLSDRDSCLCKKHSNMQYKLDTLFREQLCIEKDIEKLCIFVTCDTKSNECMNNICLKCRDKPVVENIEFAKKILEWKFWKLEKEEKFKAGKTFTISKTKLVNEKGKLMELCLNFNKEFRTVFCSHVYKKNHQTQQRQKCISELAFDEAQAENYICKMASEIQAMHFGSSHNQASLQTVVFYYENQPSESICTISCTRHDPAAIWAYAFNFTKL</sequence>
<dbReference type="OrthoDB" id="6783627at2759"/>
<accession>A0A9P0BGR8</accession>
<evidence type="ECO:0000256" key="2">
    <source>
        <dbReference type="SAM" id="MobiDB-lite"/>
    </source>
</evidence>
<keyword evidence="4" id="KW-1185">Reference proteome</keyword>
<evidence type="ECO:0000313" key="3">
    <source>
        <dbReference type="EMBL" id="CAH0561747.1"/>
    </source>
</evidence>
<dbReference type="Proteomes" id="UP001154078">
    <property type="component" value="Chromosome 8"/>
</dbReference>
<evidence type="ECO:0000256" key="1">
    <source>
        <dbReference type="SAM" id="Coils"/>
    </source>
</evidence>
<proteinExistence type="predicted"/>
<feature type="region of interest" description="Disordered" evidence="2">
    <location>
        <begin position="14"/>
        <end position="34"/>
    </location>
</feature>
<keyword evidence="1" id="KW-0175">Coiled coil</keyword>